<gene>
    <name evidence="2" type="ORF">PQU95_16135</name>
</gene>
<keyword evidence="1" id="KW-0472">Membrane</keyword>
<dbReference type="RefSeq" id="WP_272752963.1">
    <property type="nucleotide sequence ID" value="NZ_JAQQLF010000024.1"/>
</dbReference>
<sequence>MTWIDVVDSAVKIGLGALIAAFSSFLLAKKNHDRDAEKERRRRSNELLELVAEHVERFTSASLVYWVWVGDAIRAKNGLKRNSPDTEKVKAAQRELFDAFQEMTSAEAKLLLLGHKSAQEKLRLYGDVVGEMRKRFSSSPEEVGEDEIYEWRAKMLNARAAFFDELSAIYKK</sequence>
<evidence type="ECO:0000313" key="3">
    <source>
        <dbReference type="Proteomes" id="UP001219956"/>
    </source>
</evidence>
<feature type="transmembrane region" description="Helical" evidence="1">
    <location>
        <begin position="6"/>
        <end position="28"/>
    </location>
</feature>
<keyword evidence="1" id="KW-1133">Transmembrane helix</keyword>
<dbReference type="EMBL" id="JAQQLF010000024">
    <property type="protein sequence ID" value="MDC7718730.1"/>
    <property type="molecule type" value="Genomic_DNA"/>
</dbReference>
<dbReference type="Proteomes" id="UP001219956">
    <property type="component" value="Unassembled WGS sequence"/>
</dbReference>
<evidence type="ECO:0000256" key="1">
    <source>
        <dbReference type="SAM" id="Phobius"/>
    </source>
</evidence>
<proteinExistence type="predicted"/>
<keyword evidence="3" id="KW-1185">Reference proteome</keyword>
<name>A0ABT5J2N6_9NEIS</name>
<keyword evidence="1" id="KW-0812">Transmembrane</keyword>
<evidence type="ECO:0000313" key="2">
    <source>
        <dbReference type="EMBL" id="MDC7718730.1"/>
    </source>
</evidence>
<accession>A0ABT5J2N6</accession>
<reference evidence="2 3" key="1">
    <citation type="submission" date="2023-01" db="EMBL/GenBank/DDBJ databases">
        <title>Novel species of the genus Vogesella isolated from rivers.</title>
        <authorList>
            <person name="Lu H."/>
        </authorList>
    </citation>
    <scope>NUCLEOTIDE SEQUENCE [LARGE SCALE GENOMIC DNA]</scope>
    <source>
        <strain evidence="2 3">DC21W</strain>
    </source>
</reference>
<organism evidence="2 3">
    <name type="scientific">Vogesella aquatica</name>
    <dbReference type="NCBI Taxonomy" id="2984206"/>
    <lineage>
        <taxon>Bacteria</taxon>
        <taxon>Pseudomonadati</taxon>
        <taxon>Pseudomonadota</taxon>
        <taxon>Betaproteobacteria</taxon>
        <taxon>Neisseriales</taxon>
        <taxon>Chromobacteriaceae</taxon>
        <taxon>Vogesella</taxon>
    </lineage>
</organism>
<protein>
    <submittedName>
        <fullName evidence="2">Uncharacterized protein</fullName>
    </submittedName>
</protein>
<comment type="caution">
    <text evidence="2">The sequence shown here is derived from an EMBL/GenBank/DDBJ whole genome shotgun (WGS) entry which is preliminary data.</text>
</comment>